<dbReference type="RefSeq" id="XP_044656639.1">
    <property type="nucleotide sequence ID" value="XM_044800704.1"/>
</dbReference>
<proteinExistence type="predicted"/>
<reference evidence="1 2" key="1">
    <citation type="submission" date="2021-01" db="EMBL/GenBank/DDBJ databases">
        <title>Cercospora kikuchii MAFF 305040 whole genome shotgun sequence.</title>
        <authorList>
            <person name="Kashiwa T."/>
            <person name="Suzuki T."/>
        </authorList>
    </citation>
    <scope>NUCLEOTIDE SEQUENCE [LARGE SCALE GENOMIC DNA]</scope>
    <source>
        <strain evidence="1 2">MAFF 305040</strain>
    </source>
</reference>
<sequence length="332" mass="35265">MGNPKVHIAGVAVAGSEDGDLRDAVIAAATRAMLDAGVTYTDVNQSIVSFEDELRISPKSLDTFGLEGAPVSEVNNGSALFAATQSVRSGQSDCTLILGLDTNTSKSASSAQALVVGVVLVSELFLTSHAYLKDSSIRICGSALASPIHLRSLGSSDPSRTARIAVGSALRQAQLRPTDIQLLHLPHDLRESNPRALSGFDAATSELSRSLRSEGSATGLAALVTLVWQFRGWADDLPVDAHNCLLYTSGREGVTSVLIISRSDGRAAVKWEEVEHVRDGRERLGYNPAAKTKKICVEDVEAVRARVEFVPESQKRLQLPAKGGDRAALARL</sequence>
<keyword evidence="2" id="KW-1185">Reference proteome</keyword>
<name>A0A9P3FFJ9_9PEZI</name>
<dbReference type="OrthoDB" id="3940576at2759"/>
<evidence type="ECO:0008006" key="3">
    <source>
        <dbReference type="Google" id="ProtNLM"/>
    </source>
</evidence>
<protein>
    <recommendedName>
        <fullName evidence="3">Thiolase N-terminal domain-containing protein</fullName>
    </recommendedName>
</protein>
<dbReference type="PANTHER" id="PTHR42870:SF1">
    <property type="entry name" value="NON-SPECIFIC LIPID-TRANSFER PROTEIN-LIKE 2"/>
    <property type="match status" value="1"/>
</dbReference>
<dbReference type="Gene3D" id="3.40.47.10">
    <property type="match status" value="2"/>
</dbReference>
<organism evidence="1 2">
    <name type="scientific">Cercospora kikuchii</name>
    <dbReference type="NCBI Taxonomy" id="84275"/>
    <lineage>
        <taxon>Eukaryota</taxon>
        <taxon>Fungi</taxon>
        <taxon>Dikarya</taxon>
        <taxon>Ascomycota</taxon>
        <taxon>Pezizomycotina</taxon>
        <taxon>Dothideomycetes</taxon>
        <taxon>Dothideomycetidae</taxon>
        <taxon>Mycosphaerellales</taxon>
        <taxon>Mycosphaerellaceae</taxon>
        <taxon>Cercospora</taxon>
    </lineage>
</organism>
<comment type="caution">
    <text evidence="1">The sequence shown here is derived from an EMBL/GenBank/DDBJ whole genome shotgun (WGS) entry which is preliminary data.</text>
</comment>
<dbReference type="GO" id="GO:0016746">
    <property type="term" value="F:acyltransferase activity"/>
    <property type="evidence" value="ECO:0007669"/>
    <property type="project" value="InterPro"/>
</dbReference>
<gene>
    <name evidence="1" type="ORF">CKM354_000543100</name>
</gene>
<dbReference type="GeneID" id="68291006"/>
<evidence type="ECO:0000313" key="1">
    <source>
        <dbReference type="EMBL" id="GIZ42152.1"/>
    </source>
</evidence>
<dbReference type="SUPFAM" id="SSF53901">
    <property type="entry name" value="Thiolase-like"/>
    <property type="match status" value="1"/>
</dbReference>
<dbReference type="PANTHER" id="PTHR42870">
    <property type="entry name" value="ACETYL-COA C-ACETYLTRANSFERASE"/>
    <property type="match status" value="1"/>
</dbReference>
<dbReference type="InterPro" id="IPR016039">
    <property type="entry name" value="Thiolase-like"/>
</dbReference>
<evidence type="ECO:0000313" key="2">
    <source>
        <dbReference type="Proteomes" id="UP000825890"/>
    </source>
</evidence>
<accession>A0A9P3FFJ9</accession>
<dbReference type="EMBL" id="BOLY01000003">
    <property type="protein sequence ID" value="GIZ42152.1"/>
    <property type="molecule type" value="Genomic_DNA"/>
</dbReference>
<dbReference type="AlphaFoldDB" id="A0A9P3FFJ9"/>
<dbReference type="Proteomes" id="UP000825890">
    <property type="component" value="Unassembled WGS sequence"/>
</dbReference>